<dbReference type="SMART" id="SM00671">
    <property type="entry name" value="SEL1"/>
    <property type="match status" value="9"/>
</dbReference>
<dbReference type="Proteomes" id="UP000236075">
    <property type="component" value="Unassembled WGS sequence"/>
</dbReference>
<protein>
    <submittedName>
        <fullName evidence="3">Sel1 repeat family protein</fullName>
    </submittedName>
</protein>
<dbReference type="InterPro" id="IPR011990">
    <property type="entry name" value="TPR-like_helical_dom_sf"/>
</dbReference>
<feature type="transmembrane region" description="Helical" evidence="1">
    <location>
        <begin position="435"/>
        <end position="456"/>
    </location>
</feature>
<evidence type="ECO:0000313" key="2">
    <source>
        <dbReference type="EMBL" id="PNC56704.1"/>
    </source>
</evidence>
<dbReference type="Pfam" id="PF08238">
    <property type="entry name" value="Sel1"/>
    <property type="match status" value="8"/>
</dbReference>
<keyword evidence="1" id="KW-0812">Transmembrane</keyword>
<dbReference type="AlphaFoldDB" id="A0AAP8NR42"/>
<dbReference type="InterPro" id="IPR006597">
    <property type="entry name" value="Sel1-like"/>
</dbReference>
<keyword evidence="1" id="KW-1133">Transmembrane helix</keyword>
<dbReference type="InterPro" id="IPR050767">
    <property type="entry name" value="Sel1_AlgK"/>
</dbReference>
<evidence type="ECO:0000313" key="4">
    <source>
        <dbReference type="Proteomes" id="UP000235914"/>
    </source>
</evidence>
<organism evidence="3 5">
    <name type="scientific">Akkermansia muciniphila</name>
    <dbReference type="NCBI Taxonomy" id="239935"/>
    <lineage>
        <taxon>Bacteria</taxon>
        <taxon>Pseudomonadati</taxon>
        <taxon>Verrucomicrobiota</taxon>
        <taxon>Verrucomicrobiia</taxon>
        <taxon>Verrucomicrobiales</taxon>
        <taxon>Akkermansiaceae</taxon>
        <taxon>Akkermansia</taxon>
    </lineage>
</organism>
<evidence type="ECO:0000313" key="5">
    <source>
        <dbReference type="Proteomes" id="UP000236075"/>
    </source>
</evidence>
<name>A0AAP8NR42_9BACT</name>
<dbReference type="Proteomes" id="UP000235914">
    <property type="component" value="Unassembled WGS sequence"/>
</dbReference>
<comment type="caution">
    <text evidence="3">The sequence shown here is derived from an EMBL/GenBank/DDBJ whole genome shotgun (WGS) entry which is preliminary data.</text>
</comment>
<keyword evidence="1" id="KW-0472">Membrane</keyword>
<dbReference type="PANTHER" id="PTHR11102:SF160">
    <property type="entry name" value="ERAD-ASSOCIATED E3 UBIQUITIN-PROTEIN LIGASE COMPONENT HRD3"/>
    <property type="match status" value="1"/>
</dbReference>
<accession>A0AAP8NR42</accession>
<sequence length="480" mass="52982">MTCSGMKKHCRWWLFAGLWGLSLVQHPLLASQNISSPEPAGEGNFEAYLSGLRERALNGDPAAARELAVHYDVEGNAAETSKWMSEYVSLAEKRANNGDVDSMLDLGKLFYTGSRLYPKNLERARYWFTRAADSGNAAAQYQVAVMASQGAGGPKDEATAALYYKKSLQTWKKEADDGDSKAALWAALVYERKLVPDSSPEKSVPYLLQAAESGNLTAQGLLAFKYRDGLGVPQDAAKAVEWFEKAASRKDLGAVMELGIMFRDGKYLPPDREKAFHWFEKGAEWKDPYSMAALADMLLEGTPSAEQAARALALYREAAAAGYFPAALKAAELLQNGKGGELDADEAYRLLRRVADATGDPKAMYMLAQVYYTRGDEAQGDSLMKASAQAAYLPAMNRMARLHLLPDSSLPWNPVLSYYYWNQAGEMGDEKAASAAFWLLWGGSGIFLLAIFIIVWRFQRFAARRLAEQQKQEREASDDA</sequence>
<dbReference type="SUPFAM" id="SSF81901">
    <property type="entry name" value="HCP-like"/>
    <property type="match status" value="2"/>
</dbReference>
<dbReference type="EMBL" id="PJKN01000002">
    <property type="protein sequence ID" value="PNC56704.1"/>
    <property type="molecule type" value="Genomic_DNA"/>
</dbReference>
<dbReference type="EMBL" id="PJLB01000004">
    <property type="protein sequence ID" value="PND05209.1"/>
    <property type="molecule type" value="Genomic_DNA"/>
</dbReference>
<dbReference type="Gene3D" id="1.25.40.10">
    <property type="entry name" value="Tetratricopeptide repeat domain"/>
    <property type="match status" value="2"/>
</dbReference>
<evidence type="ECO:0000256" key="1">
    <source>
        <dbReference type="SAM" id="Phobius"/>
    </source>
</evidence>
<gene>
    <name evidence="3" type="ORF">CXT95_02000</name>
    <name evidence="2" type="ORF">CXU09_03735</name>
</gene>
<dbReference type="PANTHER" id="PTHR11102">
    <property type="entry name" value="SEL-1-LIKE PROTEIN"/>
    <property type="match status" value="1"/>
</dbReference>
<proteinExistence type="predicted"/>
<reference evidence="4 5" key="1">
    <citation type="journal article" date="2017" name="BMC Genomics">
        <title>Genome sequencing of 39 Akkermansia muciniphila isolates reveals its population structure, genomic and functional diverisity, and global distribution in mammalian gut microbiotas.</title>
        <authorList>
            <person name="Guo X."/>
            <person name="Li S."/>
            <person name="Zhang J."/>
            <person name="Wu F."/>
            <person name="Li X."/>
            <person name="Wu D."/>
            <person name="Zhang M."/>
            <person name="Ou Z."/>
            <person name="Jie Z."/>
            <person name="Yan Q."/>
            <person name="Li P."/>
            <person name="Yi J."/>
            <person name="Peng Y."/>
        </authorList>
    </citation>
    <scope>NUCLEOTIDE SEQUENCE [LARGE SCALE GENOMIC DNA]</scope>
    <source>
        <strain evidence="3 5">GP28</strain>
        <strain evidence="2 4">GP43</strain>
    </source>
</reference>
<evidence type="ECO:0000313" key="3">
    <source>
        <dbReference type="EMBL" id="PND05209.1"/>
    </source>
</evidence>